<protein>
    <submittedName>
        <fullName evidence="1">Uncharacterized protein</fullName>
    </submittedName>
</protein>
<dbReference type="EMBL" id="SADE01000003">
    <property type="protein sequence ID" value="RVU35212.1"/>
    <property type="molecule type" value="Genomic_DNA"/>
</dbReference>
<evidence type="ECO:0000313" key="1">
    <source>
        <dbReference type="EMBL" id="RVU35212.1"/>
    </source>
</evidence>
<organism evidence="1 2">
    <name type="scientific">Hwanghaeella grinnelliae</name>
    <dbReference type="NCBI Taxonomy" id="2500179"/>
    <lineage>
        <taxon>Bacteria</taxon>
        <taxon>Pseudomonadati</taxon>
        <taxon>Pseudomonadota</taxon>
        <taxon>Alphaproteobacteria</taxon>
        <taxon>Rhodospirillales</taxon>
        <taxon>Rhodospirillaceae</taxon>
        <taxon>Hwanghaeella</taxon>
    </lineage>
</organism>
<comment type="caution">
    <text evidence="1">The sequence shown here is derived from an EMBL/GenBank/DDBJ whole genome shotgun (WGS) entry which is preliminary data.</text>
</comment>
<proteinExistence type="predicted"/>
<keyword evidence="2" id="KW-1185">Reference proteome</keyword>
<dbReference type="Proteomes" id="UP000287447">
    <property type="component" value="Unassembled WGS sequence"/>
</dbReference>
<dbReference type="AlphaFoldDB" id="A0A3S3UMU4"/>
<reference evidence="2" key="1">
    <citation type="submission" date="2019-01" db="EMBL/GenBank/DDBJ databases">
        <title>Gri0909 isolated from a small marine red alga.</title>
        <authorList>
            <person name="Kim J."/>
            <person name="Jeong S.E."/>
            <person name="Jeon C.O."/>
        </authorList>
    </citation>
    <scope>NUCLEOTIDE SEQUENCE [LARGE SCALE GENOMIC DNA]</scope>
    <source>
        <strain evidence="2">Gri0909</strain>
    </source>
</reference>
<gene>
    <name evidence="1" type="ORF">EOI86_20575</name>
</gene>
<dbReference type="PROSITE" id="PS51257">
    <property type="entry name" value="PROKAR_LIPOPROTEIN"/>
    <property type="match status" value="1"/>
</dbReference>
<dbReference type="RefSeq" id="WP_127767533.1">
    <property type="nucleotide sequence ID" value="NZ_SADE01000003.1"/>
</dbReference>
<sequence length="170" mass="19380">MVMRTRYRSLLCGAVASLGLVSCGPGVFDYIEDIGETGLQYADTSPINMVIQWHDPATGLQDVVQPSVLSYDYEDPYVFGFRQVVNWYDCDDNNGTAEVTDRYEFFVVTVRNAEERDYLTETFTSYAAFDADLRSKKIDPDDIDDFHPDEMSEYMMEPSPLTNCQNPVLM</sequence>
<evidence type="ECO:0000313" key="2">
    <source>
        <dbReference type="Proteomes" id="UP000287447"/>
    </source>
</evidence>
<accession>A0A3S3UMU4</accession>
<name>A0A3S3UMU4_9PROT</name>